<dbReference type="RefSeq" id="WP_111147441.1">
    <property type="nucleotide sequence ID" value="NZ_QKRB01000045.1"/>
</dbReference>
<evidence type="ECO:0000256" key="3">
    <source>
        <dbReference type="ARBA" id="ARBA00022679"/>
    </source>
</evidence>
<dbReference type="PANTHER" id="PTHR12526:SF640">
    <property type="entry name" value="COLANIC ACID BIOSYNTHESIS GLYCOSYLTRANSFERASE WCAL-RELATED"/>
    <property type="match status" value="1"/>
</dbReference>
<dbReference type="Pfam" id="PF00534">
    <property type="entry name" value="Glycos_transf_1"/>
    <property type="match status" value="1"/>
</dbReference>
<evidence type="ECO:0000313" key="6">
    <source>
        <dbReference type="EMBL" id="PZD95141.1"/>
    </source>
</evidence>
<keyword evidence="2" id="KW-0328">Glycosyltransferase</keyword>
<evidence type="ECO:0000259" key="5">
    <source>
        <dbReference type="Pfam" id="PF00534"/>
    </source>
</evidence>
<proteinExistence type="inferred from homology"/>
<dbReference type="CDD" id="cd03801">
    <property type="entry name" value="GT4_PimA-like"/>
    <property type="match status" value="1"/>
</dbReference>
<dbReference type="GO" id="GO:0016757">
    <property type="term" value="F:glycosyltransferase activity"/>
    <property type="evidence" value="ECO:0007669"/>
    <property type="project" value="UniProtKB-KW"/>
</dbReference>
<sequence length="522" mass="57136">MHNTKPRMLVFSHLCSPDYVTGAEKLLLFMIRELLSSYDCTLVVPGEGMIAGAAREMGVKVSVVPVPLVVSLYLGQPDFEAEIQKAMEGNEWKMLTELLMRSQPDAVLVSTAVHPLPAVAAKSLGIPTVWAIMETMRETEYTTAAAAWMGRHADRIIGISASTLRPFLNAGLADQCTALPPSWQTADLAPESWTVNRASVRRQLGLDHHHVLIGYIASAIYESKGLHHFMEAAIQIARQHQHAQFLIVGNPVDEGYFGSCLDAAKNNGIMDQIRLIRFEERIERIYPAMDIVVIPSLTAEGFGMTALEGMVFGKPVVSYASGGLEEIHRATGNEALAVPTGDAAALAERINQLTANAGLRSSIGERSSGAAASAFGIEGYRERLHQFLAALQAVNPAQHIPMKGSGPAIYIREGTVLRPFASEEAFRQEGYSFEQVRQVPDALVRALPHGEPIGAVPAGRKRRRKVRRLRKLRKNRAASGRSHTRNALRAKRGKPKKTAGRRVRRTSSRQRSRAKGKARAGR</sequence>
<gene>
    <name evidence="6" type="ORF">DNH61_14750</name>
</gene>
<name>A0A2W1LTM7_9BACL</name>
<organism evidence="6 7">
    <name type="scientific">Paenibacillus sambharensis</name>
    <dbReference type="NCBI Taxonomy" id="1803190"/>
    <lineage>
        <taxon>Bacteria</taxon>
        <taxon>Bacillati</taxon>
        <taxon>Bacillota</taxon>
        <taxon>Bacilli</taxon>
        <taxon>Bacillales</taxon>
        <taxon>Paenibacillaceae</taxon>
        <taxon>Paenibacillus</taxon>
    </lineage>
</organism>
<comment type="similarity">
    <text evidence="1">Belongs to the glycosyltransferase group 1 family. Glycosyltransferase 4 subfamily.</text>
</comment>
<evidence type="ECO:0000313" key="7">
    <source>
        <dbReference type="Proteomes" id="UP000249522"/>
    </source>
</evidence>
<feature type="region of interest" description="Disordered" evidence="4">
    <location>
        <begin position="473"/>
        <end position="522"/>
    </location>
</feature>
<evidence type="ECO:0000256" key="2">
    <source>
        <dbReference type="ARBA" id="ARBA00022676"/>
    </source>
</evidence>
<dbReference type="OrthoDB" id="2547319at2"/>
<dbReference type="Proteomes" id="UP000249522">
    <property type="component" value="Unassembled WGS sequence"/>
</dbReference>
<accession>A0A2W1LTM7</accession>
<dbReference type="AlphaFoldDB" id="A0A2W1LTM7"/>
<reference evidence="6 7" key="1">
    <citation type="submission" date="2018-06" db="EMBL/GenBank/DDBJ databases">
        <title>Paenibacillus imtechensis sp. nov.</title>
        <authorList>
            <person name="Pinnaka A.K."/>
            <person name="Singh H."/>
            <person name="Kaur M."/>
        </authorList>
    </citation>
    <scope>NUCLEOTIDE SEQUENCE [LARGE SCALE GENOMIC DNA]</scope>
    <source>
        <strain evidence="6 7">SMB1</strain>
    </source>
</reference>
<comment type="caution">
    <text evidence="6">The sequence shown here is derived from an EMBL/GenBank/DDBJ whole genome shotgun (WGS) entry which is preliminary data.</text>
</comment>
<evidence type="ECO:0000256" key="1">
    <source>
        <dbReference type="ARBA" id="ARBA00009481"/>
    </source>
</evidence>
<dbReference type="EMBL" id="QKRB01000045">
    <property type="protein sequence ID" value="PZD95141.1"/>
    <property type="molecule type" value="Genomic_DNA"/>
</dbReference>
<keyword evidence="7" id="KW-1185">Reference proteome</keyword>
<evidence type="ECO:0000256" key="4">
    <source>
        <dbReference type="SAM" id="MobiDB-lite"/>
    </source>
</evidence>
<feature type="domain" description="Glycosyl transferase family 1" evidence="5">
    <location>
        <begin position="200"/>
        <end position="366"/>
    </location>
</feature>
<dbReference type="InterPro" id="IPR001296">
    <property type="entry name" value="Glyco_trans_1"/>
</dbReference>
<dbReference type="Gene3D" id="3.40.50.2000">
    <property type="entry name" value="Glycogen Phosphorylase B"/>
    <property type="match status" value="2"/>
</dbReference>
<dbReference type="PANTHER" id="PTHR12526">
    <property type="entry name" value="GLYCOSYLTRANSFERASE"/>
    <property type="match status" value="1"/>
</dbReference>
<dbReference type="SUPFAM" id="SSF53756">
    <property type="entry name" value="UDP-Glycosyltransferase/glycogen phosphorylase"/>
    <property type="match status" value="1"/>
</dbReference>
<keyword evidence="3 6" id="KW-0808">Transferase</keyword>
<protein>
    <submittedName>
        <fullName evidence="6">Glycosyltransferase</fullName>
    </submittedName>
</protein>